<dbReference type="Pfam" id="PF00335">
    <property type="entry name" value="Tetraspanin"/>
    <property type="match status" value="1"/>
</dbReference>
<dbReference type="PANTHER" id="PTHR19282">
    <property type="entry name" value="TETRASPANIN"/>
    <property type="match status" value="1"/>
</dbReference>
<feature type="transmembrane region" description="Helical" evidence="5">
    <location>
        <begin position="53"/>
        <end position="80"/>
    </location>
</feature>
<dbReference type="EMBL" id="JARQWQ010000010">
    <property type="protein sequence ID" value="KAK2569384.1"/>
    <property type="molecule type" value="Genomic_DNA"/>
</dbReference>
<dbReference type="InterPro" id="IPR008952">
    <property type="entry name" value="Tetraspanin_EC2_sf"/>
</dbReference>
<evidence type="ECO:0000256" key="2">
    <source>
        <dbReference type="ARBA" id="ARBA00022692"/>
    </source>
</evidence>
<dbReference type="SUPFAM" id="SSF48652">
    <property type="entry name" value="Tetraspanin"/>
    <property type="match status" value="1"/>
</dbReference>
<organism evidence="6 7">
    <name type="scientific">Acropora cervicornis</name>
    <name type="common">Staghorn coral</name>
    <dbReference type="NCBI Taxonomy" id="6130"/>
    <lineage>
        <taxon>Eukaryota</taxon>
        <taxon>Metazoa</taxon>
        <taxon>Cnidaria</taxon>
        <taxon>Anthozoa</taxon>
        <taxon>Hexacorallia</taxon>
        <taxon>Scleractinia</taxon>
        <taxon>Astrocoeniina</taxon>
        <taxon>Acroporidae</taxon>
        <taxon>Acropora</taxon>
    </lineage>
</organism>
<reference evidence="6" key="2">
    <citation type="journal article" date="2023" name="Science">
        <title>Genomic signatures of disease resistance in endangered staghorn corals.</title>
        <authorList>
            <person name="Vollmer S.V."/>
            <person name="Selwyn J.D."/>
            <person name="Despard B.A."/>
            <person name="Roesel C.L."/>
        </authorList>
    </citation>
    <scope>NUCLEOTIDE SEQUENCE</scope>
    <source>
        <strain evidence="6">K2</strain>
    </source>
</reference>
<feature type="transmembrane region" description="Helical" evidence="5">
    <location>
        <begin position="20"/>
        <end position="41"/>
    </location>
</feature>
<evidence type="ECO:0000256" key="5">
    <source>
        <dbReference type="SAM" id="Phobius"/>
    </source>
</evidence>
<keyword evidence="7" id="KW-1185">Reference proteome</keyword>
<reference evidence="6" key="1">
    <citation type="journal article" date="2023" name="G3 (Bethesda)">
        <title>Whole genome assembly and annotation of the endangered Caribbean coral Acropora cervicornis.</title>
        <authorList>
            <person name="Selwyn J.D."/>
            <person name="Vollmer S.V."/>
        </authorList>
    </citation>
    <scope>NUCLEOTIDE SEQUENCE</scope>
    <source>
        <strain evidence="6">K2</strain>
    </source>
</reference>
<dbReference type="Proteomes" id="UP001249851">
    <property type="component" value="Unassembled WGS sequence"/>
</dbReference>
<evidence type="ECO:0000313" key="7">
    <source>
        <dbReference type="Proteomes" id="UP001249851"/>
    </source>
</evidence>
<name>A0AAD9QXK6_ACRCE</name>
<accession>A0AAD9QXK6</accession>
<proteinExistence type="predicted"/>
<dbReference type="GO" id="GO:0005886">
    <property type="term" value="C:plasma membrane"/>
    <property type="evidence" value="ECO:0007669"/>
    <property type="project" value="TreeGrafter"/>
</dbReference>
<gene>
    <name evidence="6" type="ORF">P5673_006307</name>
</gene>
<keyword evidence="3 5" id="KW-1133">Transmembrane helix</keyword>
<keyword evidence="4 5" id="KW-0472">Membrane</keyword>
<evidence type="ECO:0000256" key="4">
    <source>
        <dbReference type="ARBA" id="ARBA00023136"/>
    </source>
</evidence>
<evidence type="ECO:0000313" key="6">
    <source>
        <dbReference type="EMBL" id="KAK2569384.1"/>
    </source>
</evidence>
<dbReference type="PANTHER" id="PTHR19282:SF544">
    <property type="entry name" value="TETRASPANIN"/>
    <property type="match status" value="1"/>
</dbReference>
<sequence length="294" mass="33442">MKGRNEGFCNIVCMKTLFFVFNFIFWVRIGILAVGVWIMVFKSDYKSILDSDIYVIVPGLMIAAGVVVIIVAVVGCVGAVKENRFFLISFLVMVTLIFALELTIGVLAWVYSSKIKEEIQTTIKDKIDQQYGENSDVTKSIDKLQKENKCCGDTGGRSWNNTAWQRVQRSQGKNNIVPDSCCKTQTPDCGMFNPSGRVLSVSLHSTRNHWHWCCVYPGMAGVIFDTSVTNIFKTASDELTQYELYTLYRRNTKKNCLDFVLNQFCGFLRNFFSKTVQFTVVTRDRCQRYLILGS</sequence>
<protein>
    <submittedName>
        <fullName evidence="6">CD151 antigen</fullName>
    </submittedName>
</protein>
<dbReference type="Gene3D" id="1.10.1450.10">
    <property type="entry name" value="Tetraspanin"/>
    <property type="match status" value="1"/>
</dbReference>
<comment type="subcellular location">
    <subcellularLocation>
        <location evidence="1">Membrane</location>
        <topology evidence="1">Multi-pass membrane protein</topology>
    </subcellularLocation>
</comment>
<evidence type="ECO:0000256" key="1">
    <source>
        <dbReference type="ARBA" id="ARBA00004141"/>
    </source>
</evidence>
<comment type="caution">
    <text evidence="6">The sequence shown here is derived from an EMBL/GenBank/DDBJ whole genome shotgun (WGS) entry which is preliminary data.</text>
</comment>
<keyword evidence="2 5" id="KW-0812">Transmembrane</keyword>
<dbReference type="AlphaFoldDB" id="A0AAD9QXK6"/>
<dbReference type="PRINTS" id="PR00259">
    <property type="entry name" value="TMFOUR"/>
</dbReference>
<dbReference type="InterPro" id="IPR018499">
    <property type="entry name" value="Tetraspanin/Peripherin"/>
</dbReference>
<feature type="transmembrane region" description="Helical" evidence="5">
    <location>
        <begin position="86"/>
        <end position="111"/>
    </location>
</feature>
<evidence type="ECO:0000256" key="3">
    <source>
        <dbReference type="ARBA" id="ARBA00022989"/>
    </source>
</evidence>